<proteinExistence type="predicted"/>
<dbReference type="EMBL" id="AP025301">
    <property type="protein sequence ID" value="BDD02376.1"/>
    <property type="molecule type" value="Genomic_DNA"/>
</dbReference>
<keyword evidence="2" id="KW-1185">Reference proteome</keyword>
<evidence type="ECO:0000313" key="1">
    <source>
        <dbReference type="EMBL" id="BDD02376.1"/>
    </source>
</evidence>
<organism evidence="1 2">
    <name type="scientific">Persicobacter psychrovividus</name>
    <dbReference type="NCBI Taxonomy" id="387638"/>
    <lineage>
        <taxon>Bacteria</taxon>
        <taxon>Pseudomonadati</taxon>
        <taxon>Bacteroidota</taxon>
        <taxon>Cytophagia</taxon>
        <taxon>Cytophagales</taxon>
        <taxon>Persicobacteraceae</taxon>
        <taxon>Persicobacter</taxon>
    </lineage>
</organism>
<accession>A0ABM7VMY2</accession>
<gene>
    <name evidence="1" type="ORF">PEPS_46560</name>
</gene>
<keyword evidence="1" id="KW-0614">Plasmid</keyword>
<dbReference type="Proteomes" id="UP001354989">
    <property type="component" value="Plasmid pPP9"/>
</dbReference>
<protein>
    <submittedName>
        <fullName evidence="1">Uncharacterized protein</fullName>
    </submittedName>
</protein>
<dbReference type="RefSeq" id="WP_338399598.1">
    <property type="nucleotide sequence ID" value="NZ_AP025301.1"/>
</dbReference>
<evidence type="ECO:0000313" key="2">
    <source>
        <dbReference type="Proteomes" id="UP001354989"/>
    </source>
</evidence>
<name>A0ABM7VMY2_9BACT</name>
<reference evidence="1 2" key="1">
    <citation type="submission" date="2021-12" db="EMBL/GenBank/DDBJ databases">
        <title>Genome sequencing of bacteria with rrn-lacking chromosome and rrn-plasmid.</title>
        <authorList>
            <person name="Anda M."/>
            <person name="Iwasaki W."/>
        </authorList>
    </citation>
    <scope>NUCLEOTIDE SEQUENCE [LARGE SCALE GENOMIC DNA]</scope>
    <source>
        <strain evidence="1 2">NBRC 101262</strain>
        <plasmid evidence="1 2">pPP9</plasmid>
    </source>
</reference>
<sequence>MNEKITLATAIVGLLTALSAAIPIYQNNYIKTDNASIVIKDELEKAVDKTPKGNYIIKTVPVGTIYIYIKF</sequence>
<geneLocation type="plasmid" evidence="1 2">
    <name>pPP9</name>
</geneLocation>